<proteinExistence type="inferred from homology"/>
<dbReference type="GO" id="GO:0031490">
    <property type="term" value="F:chromatin DNA binding"/>
    <property type="evidence" value="ECO:0007669"/>
    <property type="project" value="TreeGrafter"/>
</dbReference>
<gene>
    <name evidence="6" type="ORF">J1N35_039503</name>
</gene>
<dbReference type="GO" id="GO:0000118">
    <property type="term" value="C:histone deacetylase complex"/>
    <property type="evidence" value="ECO:0007669"/>
    <property type="project" value="TreeGrafter"/>
</dbReference>
<evidence type="ECO:0000256" key="1">
    <source>
        <dbReference type="ARBA" id="ARBA00004123"/>
    </source>
</evidence>
<name>A0A9D3UQT9_9ROSI</name>
<dbReference type="AlphaFoldDB" id="A0A9D3UQT9"/>
<evidence type="ECO:0000256" key="5">
    <source>
        <dbReference type="SAM" id="MobiDB-lite"/>
    </source>
</evidence>
<evidence type="ECO:0000256" key="4">
    <source>
        <dbReference type="ARBA" id="ARBA00023242"/>
    </source>
</evidence>
<feature type="region of interest" description="Disordered" evidence="5">
    <location>
        <begin position="1"/>
        <end position="22"/>
    </location>
</feature>
<comment type="subcellular location">
    <subcellularLocation>
        <location evidence="1">Nucleus</location>
    </subcellularLocation>
</comment>
<dbReference type="EMBL" id="JAIQCV010000011">
    <property type="protein sequence ID" value="KAH1048719.1"/>
    <property type="molecule type" value="Genomic_DNA"/>
</dbReference>
<dbReference type="GO" id="GO:0003712">
    <property type="term" value="F:transcription coregulator activity"/>
    <property type="evidence" value="ECO:0007669"/>
    <property type="project" value="TreeGrafter"/>
</dbReference>
<dbReference type="PANTHER" id="PTHR12549">
    <property type="entry name" value="JMJC DOMAIN-CONTAINING HISTONE DEMETHYLATION PROTEIN"/>
    <property type="match status" value="1"/>
</dbReference>
<dbReference type="GO" id="GO:0000785">
    <property type="term" value="C:chromatin"/>
    <property type="evidence" value="ECO:0007669"/>
    <property type="project" value="TreeGrafter"/>
</dbReference>
<keyword evidence="3" id="KW-0479">Metal-binding</keyword>
<dbReference type="GO" id="GO:0032454">
    <property type="term" value="F:histone H3K9 demethylase activity"/>
    <property type="evidence" value="ECO:0007669"/>
    <property type="project" value="InterPro"/>
</dbReference>
<keyword evidence="7" id="KW-1185">Reference proteome</keyword>
<dbReference type="OrthoDB" id="1667110at2759"/>
<dbReference type="GO" id="GO:0046872">
    <property type="term" value="F:metal ion binding"/>
    <property type="evidence" value="ECO:0007669"/>
    <property type="project" value="UniProtKB-KW"/>
</dbReference>
<evidence type="ECO:0000256" key="3">
    <source>
        <dbReference type="ARBA" id="ARBA00022723"/>
    </source>
</evidence>
<comment type="caution">
    <text evidence="6">The sequence shown here is derived from an EMBL/GenBank/DDBJ whole genome shotgun (WGS) entry which is preliminary data.</text>
</comment>
<reference evidence="6 7" key="1">
    <citation type="journal article" date="2021" name="Plant Biotechnol. J.">
        <title>Multi-omics assisted identification of the key and species-specific regulatory components of drought-tolerant mechanisms in Gossypium stocksii.</title>
        <authorList>
            <person name="Yu D."/>
            <person name="Ke L."/>
            <person name="Zhang D."/>
            <person name="Wu Y."/>
            <person name="Sun Y."/>
            <person name="Mei J."/>
            <person name="Sun J."/>
            <person name="Sun Y."/>
        </authorList>
    </citation>
    <scope>NUCLEOTIDE SEQUENCE [LARGE SCALE GENOMIC DNA]</scope>
    <source>
        <strain evidence="7">cv. E1</strain>
        <tissue evidence="6">Leaf</tissue>
    </source>
</reference>
<accession>A0A9D3UQT9</accession>
<dbReference type="Proteomes" id="UP000828251">
    <property type="component" value="Unassembled WGS sequence"/>
</dbReference>
<evidence type="ECO:0000313" key="7">
    <source>
        <dbReference type="Proteomes" id="UP000828251"/>
    </source>
</evidence>
<dbReference type="GO" id="GO:0006357">
    <property type="term" value="P:regulation of transcription by RNA polymerase II"/>
    <property type="evidence" value="ECO:0007669"/>
    <property type="project" value="TreeGrafter"/>
</dbReference>
<evidence type="ECO:0000256" key="2">
    <source>
        <dbReference type="ARBA" id="ARBA00006801"/>
    </source>
</evidence>
<keyword evidence="4" id="KW-0539">Nucleus</keyword>
<organism evidence="6 7">
    <name type="scientific">Gossypium stocksii</name>
    <dbReference type="NCBI Taxonomy" id="47602"/>
    <lineage>
        <taxon>Eukaryota</taxon>
        <taxon>Viridiplantae</taxon>
        <taxon>Streptophyta</taxon>
        <taxon>Embryophyta</taxon>
        <taxon>Tracheophyta</taxon>
        <taxon>Spermatophyta</taxon>
        <taxon>Magnoliopsida</taxon>
        <taxon>eudicotyledons</taxon>
        <taxon>Gunneridae</taxon>
        <taxon>Pentapetalae</taxon>
        <taxon>rosids</taxon>
        <taxon>malvids</taxon>
        <taxon>Malvales</taxon>
        <taxon>Malvaceae</taxon>
        <taxon>Malvoideae</taxon>
        <taxon>Gossypium</taxon>
    </lineage>
</organism>
<protein>
    <submittedName>
        <fullName evidence="6">Uncharacterized protein</fullName>
    </submittedName>
</protein>
<evidence type="ECO:0000313" key="6">
    <source>
        <dbReference type="EMBL" id="KAH1048719.1"/>
    </source>
</evidence>
<dbReference type="InterPro" id="IPR045109">
    <property type="entry name" value="LSDs-like"/>
</dbReference>
<dbReference type="PANTHER" id="PTHR12549:SF37">
    <property type="entry name" value="LYSINE-SPECIFIC DEMETHYLASE JMJ26"/>
    <property type="match status" value="1"/>
</dbReference>
<comment type="similarity">
    <text evidence="2">Belongs to the JARID1 histone demethylase family.</text>
</comment>
<dbReference type="Gene3D" id="2.60.120.650">
    <property type="entry name" value="Cupin"/>
    <property type="match status" value="1"/>
</dbReference>
<sequence>MEKLKMKHKAQDEKERLERERLKEGFDESEATNWGDNILKVSSGELRGASIPEPLTSRKETGGALWDIFRREDVPKLDAYLREHYTEFRHTYCSPVEKVSHGGALLELNREAYCWILFKSTFLNRNNAKPFGHLH</sequence>